<sequence>MTRALVTDRCGFVGRHLCDRLLAEGFDVVCVDLMKPGTGARPPVSSQRLHRQFTLNQQDCRAFFESSTEHFNYVFHLAALVGGRMTLENQTPLVAEDLAVDAALWRWAGECSPGTVVCSSSSAPYPVSLQTEATQTRLSEDVISFERPIGVPDLGYGWTKLTGKYLMKVYVERYGGRAVATSRSAVWRRPGPRLSLPGHLQQTSQEARRAGSPRLGVADTKAATSSTFPIASISSGKRWTHCHRARASTSRRVRQPLSLRLPSLSAASSAGHRRCEERQAVPRGYPSAAATSRFKRRSGSRRRLACRTACGVCWSIITGGAISITISTIYFKVAAMAITGFGEIGLPGTVGKLMSVVTMMIAGISLFVRLA</sequence>
<comment type="caution">
    <text evidence="4">The sequence shown here is derived from an EMBL/GenBank/DDBJ whole genome shotgun (WGS) entry which is preliminary data.</text>
</comment>
<keyword evidence="2" id="KW-1133">Transmembrane helix</keyword>
<reference evidence="4 5" key="1">
    <citation type="submission" date="2019-03" db="EMBL/GenBank/DDBJ databases">
        <title>Genomic Encyclopedia of Type Strains, Phase IV (KMG-V): Genome sequencing to study the core and pangenomes of soil and plant-associated prokaryotes.</title>
        <authorList>
            <person name="Whitman W."/>
        </authorList>
    </citation>
    <scope>NUCLEOTIDE SEQUENCE [LARGE SCALE GENOMIC DNA]</scope>
    <source>
        <strain evidence="4 5">Hc14</strain>
    </source>
</reference>
<gene>
    <name evidence="4" type="ORF">EV132_110183</name>
</gene>
<feature type="region of interest" description="Disordered" evidence="1">
    <location>
        <begin position="190"/>
        <end position="217"/>
    </location>
</feature>
<evidence type="ECO:0000259" key="3">
    <source>
        <dbReference type="Pfam" id="PF01370"/>
    </source>
</evidence>
<feature type="transmembrane region" description="Helical" evidence="2">
    <location>
        <begin position="350"/>
        <end position="368"/>
    </location>
</feature>
<evidence type="ECO:0000256" key="1">
    <source>
        <dbReference type="SAM" id="MobiDB-lite"/>
    </source>
</evidence>
<dbReference type="InterPro" id="IPR001509">
    <property type="entry name" value="Epimerase_deHydtase"/>
</dbReference>
<dbReference type="SUPFAM" id="SSF51735">
    <property type="entry name" value="NAD(P)-binding Rossmann-fold domains"/>
    <property type="match status" value="1"/>
</dbReference>
<dbReference type="Pfam" id="PF01370">
    <property type="entry name" value="Epimerase"/>
    <property type="match status" value="1"/>
</dbReference>
<evidence type="ECO:0000313" key="4">
    <source>
        <dbReference type="EMBL" id="TCU14106.1"/>
    </source>
</evidence>
<organism evidence="4 5">
    <name type="scientific">Rhizobium sullae</name>
    <name type="common">Rhizobium hedysari</name>
    <dbReference type="NCBI Taxonomy" id="50338"/>
    <lineage>
        <taxon>Bacteria</taxon>
        <taxon>Pseudomonadati</taxon>
        <taxon>Pseudomonadota</taxon>
        <taxon>Alphaproteobacteria</taxon>
        <taxon>Hyphomicrobiales</taxon>
        <taxon>Rhizobiaceae</taxon>
        <taxon>Rhizobium/Agrobacterium group</taxon>
        <taxon>Rhizobium</taxon>
    </lineage>
</organism>
<dbReference type="Gene3D" id="3.90.25.10">
    <property type="entry name" value="UDP-galactose 4-epimerase, domain 1"/>
    <property type="match status" value="1"/>
</dbReference>
<feature type="transmembrane region" description="Helical" evidence="2">
    <location>
        <begin position="304"/>
        <end position="330"/>
    </location>
</feature>
<dbReference type="Proteomes" id="UP000294576">
    <property type="component" value="Unassembled WGS sequence"/>
</dbReference>
<name>A0A4R3Q839_RHISU</name>
<keyword evidence="2" id="KW-0812">Transmembrane</keyword>
<dbReference type="Gene3D" id="3.40.50.720">
    <property type="entry name" value="NAD(P)-binding Rossmann-like Domain"/>
    <property type="match status" value="1"/>
</dbReference>
<proteinExistence type="predicted"/>
<dbReference type="EMBL" id="SMBH01000010">
    <property type="protein sequence ID" value="TCU14106.1"/>
    <property type="molecule type" value="Genomic_DNA"/>
</dbReference>
<dbReference type="AlphaFoldDB" id="A0A4R3Q839"/>
<evidence type="ECO:0000313" key="5">
    <source>
        <dbReference type="Proteomes" id="UP000294576"/>
    </source>
</evidence>
<protein>
    <submittedName>
        <fullName evidence="4">NAD-dependent epimerase/dehydratase family protein</fullName>
    </submittedName>
</protein>
<evidence type="ECO:0000256" key="2">
    <source>
        <dbReference type="SAM" id="Phobius"/>
    </source>
</evidence>
<accession>A0A4R3Q839</accession>
<feature type="domain" description="NAD-dependent epimerase/dehydratase" evidence="3">
    <location>
        <begin position="5"/>
        <end position="180"/>
    </location>
</feature>
<dbReference type="InterPro" id="IPR036291">
    <property type="entry name" value="NAD(P)-bd_dom_sf"/>
</dbReference>
<keyword evidence="2" id="KW-0472">Membrane</keyword>
<feature type="region of interest" description="Disordered" evidence="1">
    <location>
        <begin position="269"/>
        <end position="293"/>
    </location>
</feature>